<feature type="chain" id="PRO_5042971419" description="LAGLIDADG homing endonuclease" evidence="1">
    <location>
        <begin position="19"/>
        <end position="212"/>
    </location>
</feature>
<sequence length="212" mass="24518">MFCLSLSLSLSLFVCIYIMREQRVRKRFIHRIHISYCHSVVSRDNPMGLSISILQKFGLTGIRSLSADKVFDRYFPAKEIESFEKFHIKFLQFWNDFNSIMLGKHYYPPSDEDIKKCFQGWLGKANSEERKKLVLDFLNAHVKVFKTDDLILVTGLVAPFAAMGLKKSSQHVPQIKRIRLDLVPDIIFVPTFAVATLFFVKIVQLKKGPISE</sequence>
<dbReference type="AlphaFoldDB" id="A0AAP0BC63"/>
<evidence type="ECO:0000313" key="3">
    <source>
        <dbReference type="Proteomes" id="UP001418222"/>
    </source>
</evidence>
<evidence type="ECO:0000313" key="2">
    <source>
        <dbReference type="EMBL" id="KAK8934452.1"/>
    </source>
</evidence>
<organism evidence="2 3">
    <name type="scientific">Platanthera zijinensis</name>
    <dbReference type="NCBI Taxonomy" id="2320716"/>
    <lineage>
        <taxon>Eukaryota</taxon>
        <taxon>Viridiplantae</taxon>
        <taxon>Streptophyta</taxon>
        <taxon>Embryophyta</taxon>
        <taxon>Tracheophyta</taxon>
        <taxon>Spermatophyta</taxon>
        <taxon>Magnoliopsida</taxon>
        <taxon>Liliopsida</taxon>
        <taxon>Asparagales</taxon>
        <taxon>Orchidaceae</taxon>
        <taxon>Orchidoideae</taxon>
        <taxon>Orchideae</taxon>
        <taxon>Orchidinae</taxon>
        <taxon>Platanthera</taxon>
    </lineage>
</organism>
<keyword evidence="1" id="KW-0732">Signal</keyword>
<reference evidence="2 3" key="1">
    <citation type="journal article" date="2022" name="Nat. Plants">
        <title>Genomes of leafy and leafless Platanthera orchids illuminate the evolution of mycoheterotrophy.</title>
        <authorList>
            <person name="Li M.H."/>
            <person name="Liu K.W."/>
            <person name="Li Z."/>
            <person name="Lu H.C."/>
            <person name="Ye Q.L."/>
            <person name="Zhang D."/>
            <person name="Wang J.Y."/>
            <person name="Li Y.F."/>
            <person name="Zhong Z.M."/>
            <person name="Liu X."/>
            <person name="Yu X."/>
            <person name="Liu D.K."/>
            <person name="Tu X.D."/>
            <person name="Liu B."/>
            <person name="Hao Y."/>
            <person name="Liao X.Y."/>
            <person name="Jiang Y.T."/>
            <person name="Sun W.H."/>
            <person name="Chen J."/>
            <person name="Chen Y.Q."/>
            <person name="Ai Y."/>
            <person name="Zhai J.W."/>
            <person name="Wu S.S."/>
            <person name="Zhou Z."/>
            <person name="Hsiao Y.Y."/>
            <person name="Wu W.L."/>
            <person name="Chen Y.Y."/>
            <person name="Lin Y.F."/>
            <person name="Hsu J.L."/>
            <person name="Li C.Y."/>
            <person name="Wang Z.W."/>
            <person name="Zhao X."/>
            <person name="Zhong W.Y."/>
            <person name="Ma X.K."/>
            <person name="Ma L."/>
            <person name="Huang J."/>
            <person name="Chen G.Z."/>
            <person name="Huang M.Z."/>
            <person name="Huang L."/>
            <person name="Peng D.H."/>
            <person name="Luo Y.B."/>
            <person name="Zou S.Q."/>
            <person name="Chen S.P."/>
            <person name="Lan S."/>
            <person name="Tsai W.C."/>
            <person name="Van de Peer Y."/>
            <person name="Liu Z.J."/>
        </authorList>
    </citation>
    <scope>NUCLEOTIDE SEQUENCE [LARGE SCALE GENOMIC DNA]</scope>
    <source>
        <strain evidence="2">Lor287</strain>
    </source>
</reference>
<dbReference type="PANTHER" id="PTHR37754">
    <property type="entry name" value="CALCIUM ION-BINDING PROTEIN"/>
    <property type="match status" value="1"/>
</dbReference>
<feature type="signal peptide" evidence="1">
    <location>
        <begin position="1"/>
        <end position="18"/>
    </location>
</feature>
<dbReference type="Proteomes" id="UP001418222">
    <property type="component" value="Unassembled WGS sequence"/>
</dbReference>
<comment type="caution">
    <text evidence="2">The sequence shown here is derived from an EMBL/GenBank/DDBJ whole genome shotgun (WGS) entry which is preliminary data.</text>
</comment>
<gene>
    <name evidence="2" type="ORF">KSP39_PZI014811</name>
</gene>
<evidence type="ECO:0000256" key="1">
    <source>
        <dbReference type="SAM" id="SignalP"/>
    </source>
</evidence>
<dbReference type="EMBL" id="JBBWWQ010000012">
    <property type="protein sequence ID" value="KAK8934452.1"/>
    <property type="molecule type" value="Genomic_DNA"/>
</dbReference>
<proteinExistence type="predicted"/>
<dbReference type="PANTHER" id="PTHR37754:SF1">
    <property type="entry name" value="CALCIUM ION-BINDING PROTEIN"/>
    <property type="match status" value="1"/>
</dbReference>
<accession>A0AAP0BC63</accession>
<protein>
    <recommendedName>
        <fullName evidence="4">LAGLIDADG homing endonuclease</fullName>
    </recommendedName>
</protein>
<keyword evidence="3" id="KW-1185">Reference proteome</keyword>
<name>A0AAP0BC63_9ASPA</name>
<evidence type="ECO:0008006" key="4">
    <source>
        <dbReference type="Google" id="ProtNLM"/>
    </source>
</evidence>